<evidence type="ECO:0000313" key="3">
    <source>
        <dbReference type="EMBL" id="EFA84428.1"/>
    </source>
</evidence>
<dbReference type="EMBL" id="ADBJ01000009">
    <property type="protein sequence ID" value="EFA84428.1"/>
    <property type="molecule type" value="Genomic_DNA"/>
</dbReference>
<dbReference type="OMA" id="HMPQLCA"/>
<dbReference type="PANTHER" id="PTHR10858:SF23">
    <property type="entry name" value="DEOXYRIBONUCLEASE II"/>
    <property type="match status" value="1"/>
</dbReference>
<gene>
    <name evidence="3" type="primary">dnase2</name>
    <name evidence="3" type="ORF">PPL_02460</name>
</gene>
<dbReference type="CDD" id="cd09121">
    <property type="entry name" value="PLDc_DNaseII_2"/>
    <property type="match status" value="1"/>
</dbReference>
<dbReference type="InParanoid" id="D3B253"/>
<comment type="caution">
    <text evidence="3">The sequence shown here is derived from an EMBL/GenBank/DDBJ whole genome shotgun (WGS) entry which is preliminary data.</text>
</comment>
<comment type="similarity">
    <text evidence="1">Belongs to the DNase II family.</text>
</comment>
<evidence type="ECO:0000256" key="1">
    <source>
        <dbReference type="ARBA" id="ARBA00007527"/>
    </source>
</evidence>
<keyword evidence="4" id="KW-1185">Reference proteome</keyword>
<protein>
    <submittedName>
        <fullName evidence="3">Deoxyribonuclease II</fullName>
    </submittedName>
</protein>
<dbReference type="GeneID" id="31357985"/>
<accession>D3B253</accession>
<sequence length="381" mass="42864">MRKYASIFKDIICVGGFSVFTCGYSSNISGKSKEITCMNESGKPVDWWVISKLPVISSELRGTKFHDGYAYAYADADSPELVMSDMAINDTTTALAYTLEPIYGDTSQSGDLLWLLYNDQPPESKVSSSYAHSKGVIAFDDTQGFWLIHSTPRFPLDPSKEPYQFPANERLKGQSFLCVNYRSNQFEQIMKKLWVNRPYIYNAYIPDKTSLPVSLLNQLLAGGFQSSPTAITSVLTSKGGVQLNVFAKNSEWNDDLYEGFVQVTFDQDMIVQSWRLGANSTIMPSYCRPEYKYDSLNIMKLSINGTDGSQYSWKYTVDHSKWAATLDSSESTKYICIGDINRMKSQYHRGGGTACLSVEPLWKSFRDTSLFISECPNTKSK</sequence>
<dbReference type="RefSeq" id="XP_020436542.1">
    <property type="nucleotide sequence ID" value="XM_020573447.1"/>
</dbReference>
<evidence type="ECO:0000256" key="2">
    <source>
        <dbReference type="ARBA" id="ARBA00022801"/>
    </source>
</evidence>
<keyword evidence="2" id="KW-0378">Hydrolase</keyword>
<dbReference type="InterPro" id="IPR004947">
    <property type="entry name" value="DNase_II"/>
</dbReference>
<dbReference type="STRING" id="670386.D3B253"/>
<dbReference type="AlphaFoldDB" id="D3B253"/>
<proteinExistence type="inferred from homology"/>
<dbReference type="PANTHER" id="PTHR10858">
    <property type="entry name" value="DEOXYRIBONUCLEASE II"/>
    <property type="match status" value="1"/>
</dbReference>
<dbReference type="FunCoup" id="D3B253">
    <property type="interactions" value="1"/>
</dbReference>
<organism evidence="3 4">
    <name type="scientific">Heterostelium pallidum (strain ATCC 26659 / Pp 5 / PN500)</name>
    <name type="common">Cellular slime mold</name>
    <name type="synonym">Polysphondylium pallidum</name>
    <dbReference type="NCBI Taxonomy" id="670386"/>
    <lineage>
        <taxon>Eukaryota</taxon>
        <taxon>Amoebozoa</taxon>
        <taxon>Evosea</taxon>
        <taxon>Eumycetozoa</taxon>
        <taxon>Dictyostelia</taxon>
        <taxon>Acytosteliales</taxon>
        <taxon>Acytosteliaceae</taxon>
        <taxon>Heterostelium</taxon>
    </lineage>
</organism>
<dbReference type="Proteomes" id="UP000001396">
    <property type="component" value="Unassembled WGS sequence"/>
</dbReference>
<name>D3B253_HETP5</name>
<reference evidence="3 4" key="1">
    <citation type="journal article" date="2011" name="Genome Res.">
        <title>Phylogeny-wide analysis of social amoeba genomes highlights ancient origins for complex intercellular communication.</title>
        <authorList>
            <person name="Heidel A.J."/>
            <person name="Lawal H.M."/>
            <person name="Felder M."/>
            <person name="Schilde C."/>
            <person name="Helps N.R."/>
            <person name="Tunggal B."/>
            <person name="Rivero F."/>
            <person name="John U."/>
            <person name="Schleicher M."/>
            <person name="Eichinger L."/>
            <person name="Platzer M."/>
            <person name="Noegel A.A."/>
            <person name="Schaap P."/>
            <person name="Gloeckner G."/>
        </authorList>
    </citation>
    <scope>NUCLEOTIDE SEQUENCE [LARGE SCALE GENOMIC DNA]</scope>
    <source>
        <strain evidence="4">ATCC 26659 / Pp 5 / PN500</strain>
    </source>
</reference>
<dbReference type="GO" id="GO:0004531">
    <property type="term" value="F:deoxyribonuclease II activity"/>
    <property type="evidence" value="ECO:0007669"/>
    <property type="project" value="InterPro"/>
</dbReference>
<dbReference type="CDD" id="cd09120">
    <property type="entry name" value="PLDc_DNaseII_1"/>
    <property type="match status" value="1"/>
</dbReference>
<dbReference type="Pfam" id="PF03265">
    <property type="entry name" value="DNase_II"/>
    <property type="match status" value="1"/>
</dbReference>
<evidence type="ECO:0000313" key="4">
    <source>
        <dbReference type="Proteomes" id="UP000001396"/>
    </source>
</evidence>